<dbReference type="FunFam" id="1.10.12.10:FF:000004">
    <property type="entry name" value="Delta3,5-delta2,4-dienoyl-CoA isomerase"/>
    <property type="match status" value="1"/>
</dbReference>
<dbReference type="AlphaFoldDB" id="A0A382G785"/>
<evidence type="ECO:0000256" key="5">
    <source>
        <dbReference type="ARBA" id="ARBA00023235"/>
    </source>
</evidence>
<dbReference type="EMBL" id="UINC01053968">
    <property type="protein sequence ID" value="SVB71130.1"/>
    <property type="molecule type" value="Genomic_DNA"/>
</dbReference>
<dbReference type="Gene3D" id="1.10.12.10">
    <property type="entry name" value="Lyase 2-enoyl-coa Hydratase, Chain A, domain 2"/>
    <property type="match status" value="1"/>
</dbReference>
<reference evidence="6" key="1">
    <citation type="submission" date="2018-05" db="EMBL/GenBank/DDBJ databases">
        <authorList>
            <person name="Lanie J.A."/>
            <person name="Ng W.-L."/>
            <person name="Kazmierczak K.M."/>
            <person name="Andrzejewski T.M."/>
            <person name="Davidsen T.M."/>
            <person name="Wayne K.J."/>
            <person name="Tettelin H."/>
            <person name="Glass J.I."/>
            <person name="Rusch D."/>
            <person name="Podicherti R."/>
            <person name="Tsui H.-C.T."/>
            <person name="Winkler M.E."/>
        </authorList>
    </citation>
    <scope>NUCLEOTIDE SEQUENCE</scope>
</reference>
<evidence type="ECO:0000256" key="4">
    <source>
        <dbReference type="ARBA" id="ARBA00023098"/>
    </source>
</evidence>
<dbReference type="InterPro" id="IPR014748">
    <property type="entry name" value="Enoyl-CoA_hydra_C"/>
</dbReference>
<evidence type="ECO:0000313" key="6">
    <source>
        <dbReference type="EMBL" id="SVB71130.1"/>
    </source>
</evidence>
<sequence>DNQESLMQGVLQVAKSIAKKSPLAISGIKETLLYARDHTVSESLNQVATWNAAMLLSQDLEEAMMANLQNRTPDFPD</sequence>
<keyword evidence="4" id="KW-0443">Lipid metabolism</keyword>
<keyword evidence="3" id="KW-0276">Fatty acid metabolism</keyword>
<dbReference type="SUPFAM" id="SSF52096">
    <property type="entry name" value="ClpP/crotonase"/>
    <property type="match status" value="1"/>
</dbReference>
<accession>A0A382G785</accession>
<dbReference type="GO" id="GO:0051750">
    <property type="term" value="F:delta(3,5)-delta(2,4)-dienoyl-CoA isomerase activity"/>
    <property type="evidence" value="ECO:0007669"/>
    <property type="project" value="TreeGrafter"/>
</dbReference>
<organism evidence="6">
    <name type="scientific">marine metagenome</name>
    <dbReference type="NCBI Taxonomy" id="408172"/>
    <lineage>
        <taxon>unclassified sequences</taxon>
        <taxon>metagenomes</taxon>
        <taxon>ecological metagenomes</taxon>
    </lineage>
</organism>
<dbReference type="InterPro" id="IPR029045">
    <property type="entry name" value="ClpP/crotonase-like_dom_sf"/>
</dbReference>
<evidence type="ECO:0008006" key="7">
    <source>
        <dbReference type="Google" id="ProtNLM"/>
    </source>
</evidence>
<dbReference type="UniPathway" id="UPA00659"/>
<dbReference type="GO" id="GO:0006635">
    <property type="term" value="P:fatty acid beta-oxidation"/>
    <property type="evidence" value="ECO:0007669"/>
    <property type="project" value="UniProtKB-UniPathway"/>
</dbReference>
<evidence type="ECO:0000256" key="2">
    <source>
        <dbReference type="ARBA" id="ARBA00005254"/>
    </source>
</evidence>
<name>A0A382G785_9ZZZZ</name>
<dbReference type="InterPro" id="IPR045002">
    <property type="entry name" value="Ech1-like"/>
</dbReference>
<protein>
    <recommendedName>
        <fullName evidence="7">Enoyl-CoA hydratase</fullName>
    </recommendedName>
</protein>
<proteinExistence type="inferred from homology"/>
<comment type="pathway">
    <text evidence="1">Lipid metabolism; fatty acid beta-oxidation.</text>
</comment>
<evidence type="ECO:0000256" key="3">
    <source>
        <dbReference type="ARBA" id="ARBA00022832"/>
    </source>
</evidence>
<comment type="similarity">
    <text evidence="2">Belongs to the enoyl-CoA hydratase/isomerase family.</text>
</comment>
<gene>
    <name evidence="6" type="ORF">METZ01_LOCUS223984</name>
</gene>
<keyword evidence="5" id="KW-0413">Isomerase</keyword>
<dbReference type="PANTHER" id="PTHR43149">
    <property type="entry name" value="ENOYL-COA HYDRATASE"/>
    <property type="match status" value="1"/>
</dbReference>
<evidence type="ECO:0000256" key="1">
    <source>
        <dbReference type="ARBA" id="ARBA00005005"/>
    </source>
</evidence>
<feature type="non-terminal residue" evidence="6">
    <location>
        <position position="1"/>
    </location>
</feature>
<dbReference type="PANTHER" id="PTHR43149:SF1">
    <property type="entry name" value="DELTA(3,5)-DELTA(2,4)-DIENOYL-COA ISOMERASE, MITOCHONDRIAL"/>
    <property type="match status" value="1"/>
</dbReference>